<accession>A0A2I2GPM0</accession>
<keyword evidence="2" id="KW-0813">Transport</keyword>
<dbReference type="GO" id="GO:0015914">
    <property type="term" value="P:phospholipid transport"/>
    <property type="evidence" value="ECO:0007669"/>
    <property type="project" value="TreeGrafter"/>
</dbReference>
<keyword evidence="7" id="KW-0446">Lipid-binding</keyword>
<evidence type="ECO:0000256" key="5">
    <source>
        <dbReference type="ARBA" id="ARBA00022787"/>
    </source>
</evidence>
<dbReference type="InterPro" id="IPR031468">
    <property type="entry name" value="SMP_LBD"/>
</dbReference>
<keyword evidence="14" id="KW-1185">Reference proteome</keyword>
<keyword evidence="5 10" id="KW-1000">Mitochondrion outer membrane</keyword>
<dbReference type="EMBL" id="MSFO01000001">
    <property type="protein sequence ID" value="PLB54824.1"/>
    <property type="molecule type" value="Genomic_DNA"/>
</dbReference>
<evidence type="ECO:0000256" key="10">
    <source>
        <dbReference type="HAMAP-Rule" id="MF_03105"/>
    </source>
</evidence>
<evidence type="ECO:0000256" key="2">
    <source>
        <dbReference type="ARBA" id="ARBA00022448"/>
    </source>
</evidence>
<feature type="region of interest" description="Disordered" evidence="11">
    <location>
        <begin position="208"/>
        <end position="241"/>
    </location>
</feature>
<evidence type="ECO:0000313" key="13">
    <source>
        <dbReference type="EMBL" id="PLB54824.1"/>
    </source>
</evidence>
<proteinExistence type="inferred from homology"/>
<comment type="domain">
    <text evidence="10">Lacks alpha-helical transmembrane segments, suggesting that it resides in the membrane via beta-sheet conformations similar to those predicted for other outer membrane proteins and porin.</text>
</comment>
<feature type="compositionally biased region" description="Low complexity" evidence="11">
    <location>
        <begin position="306"/>
        <end position="315"/>
    </location>
</feature>
<protein>
    <recommendedName>
        <fullName evidence="10">Mitochondrial distribution and morphology protein 34</fullName>
    </recommendedName>
</protein>
<evidence type="ECO:0000256" key="6">
    <source>
        <dbReference type="ARBA" id="ARBA00023055"/>
    </source>
</evidence>
<dbReference type="PROSITE" id="PS51847">
    <property type="entry name" value="SMP"/>
    <property type="match status" value="1"/>
</dbReference>
<evidence type="ECO:0000256" key="11">
    <source>
        <dbReference type="SAM" id="MobiDB-lite"/>
    </source>
</evidence>
<name>A0A2I2GPM0_9EURO</name>
<dbReference type="AlphaFoldDB" id="A0A2I2GPM0"/>
<evidence type="ECO:0000256" key="1">
    <source>
        <dbReference type="ARBA" id="ARBA00004370"/>
    </source>
</evidence>
<evidence type="ECO:0000256" key="8">
    <source>
        <dbReference type="ARBA" id="ARBA00023128"/>
    </source>
</evidence>
<evidence type="ECO:0000256" key="9">
    <source>
        <dbReference type="ARBA" id="ARBA00023136"/>
    </source>
</evidence>
<reference evidence="13 14" key="1">
    <citation type="submission" date="2016-12" db="EMBL/GenBank/DDBJ databases">
        <title>The genomes of Aspergillus section Nigri reveals drivers in fungal speciation.</title>
        <authorList>
            <consortium name="DOE Joint Genome Institute"/>
            <person name="Vesth T.C."/>
            <person name="Nybo J."/>
            <person name="Theobald S."/>
            <person name="Brandl J."/>
            <person name="Frisvad J.C."/>
            <person name="Nielsen K.F."/>
            <person name="Lyhne E.K."/>
            <person name="Kogle M.E."/>
            <person name="Kuo A."/>
            <person name="Riley R."/>
            <person name="Clum A."/>
            <person name="Nolan M."/>
            <person name="Lipzen A."/>
            <person name="Salamov A."/>
            <person name="Henrissat B."/>
            <person name="Wiebenga A."/>
            <person name="De Vries R.P."/>
            <person name="Grigoriev I.V."/>
            <person name="Mortensen U.H."/>
            <person name="Andersen M.R."/>
            <person name="Baker S.E."/>
        </authorList>
    </citation>
    <scope>NUCLEOTIDE SEQUENCE [LARGE SCALE GENOMIC DNA]</scope>
    <source>
        <strain evidence="13 14">IBT 23096</strain>
    </source>
</reference>
<comment type="function">
    <text evidence="10">Component of the ERMES/MDM complex, which serves as a molecular tether to connect the endoplasmic reticulum (ER) and mitochondria. Components of this complex are involved in the control of mitochondrial shape and protein biogenesis, and function in nonvesicular lipid trafficking between the ER and mitochondria. MDM34 is required for the interaction of the ER-resident membrane protein MMM1 and the outer mitochondrial membrane-resident beta-barrel protein MDM10.</text>
</comment>
<feature type="compositionally biased region" description="Basic and acidic residues" evidence="11">
    <location>
        <begin position="372"/>
        <end position="382"/>
    </location>
</feature>
<dbReference type="STRING" id="1392250.A0A2I2GPM0"/>
<feature type="region of interest" description="Disordered" evidence="11">
    <location>
        <begin position="295"/>
        <end position="315"/>
    </location>
</feature>
<keyword evidence="6" id="KW-0445">Lipid transport</keyword>
<evidence type="ECO:0000313" key="14">
    <source>
        <dbReference type="Proteomes" id="UP000234275"/>
    </source>
</evidence>
<evidence type="ECO:0000256" key="4">
    <source>
        <dbReference type="ARBA" id="ARBA00022692"/>
    </source>
</evidence>
<dbReference type="OrthoDB" id="17927at2759"/>
<evidence type="ECO:0000256" key="3">
    <source>
        <dbReference type="ARBA" id="ARBA00022452"/>
    </source>
</evidence>
<dbReference type="InterPro" id="IPR027536">
    <property type="entry name" value="MDM34"/>
</dbReference>
<feature type="compositionally biased region" description="Basic residues" evidence="11">
    <location>
        <begin position="359"/>
        <end position="371"/>
    </location>
</feature>
<dbReference type="Proteomes" id="UP000234275">
    <property type="component" value="Unassembled WGS sequence"/>
</dbReference>
<feature type="region of interest" description="Disordered" evidence="11">
    <location>
        <begin position="533"/>
        <end position="563"/>
    </location>
</feature>
<dbReference type="GO" id="GO:0032865">
    <property type="term" value="C:ERMES complex"/>
    <property type="evidence" value="ECO:0007669"/>
    <property type="project" value="UniProtKB-UniRule"/>
</dbReference>
<organism evidence="13 14">
    <name type="scientific">Aspergillus steynii IBT 23096</name>
    <dbReference type="NCBI Taxonomy" id="1392250"/>
    <lineage>
        <taxon>Eukaryota</taxon>
        <taxon>Fungi</taxon>
        <taxon>Dikarya</taxon>
        <taxon>Ascomycota</taxon>
        <taxon>Pezizomycotina</taxon>
        <taxon>Eurotiomycetes</taxon>
        <taxon>Eurotiomycetidae</taxon>
        <taxon>Eurotiales</taxon>
        <taxon>Aspergillaceae</taxon>
        <taxon>Aspergillus</taxon>
        <taxon>Aspergillus subgen. Circumdati</taxon>
    </lineage>
</organism>
<dbReference type="VEuPathDB" id="FungiDB:P170DRAFT_432402"/>
<sequence length="563" mass="61537">MAFNFNWSPLMADASFYTRAQDLLTAALNKSPKPPIIVDDIIVTELNLGSMPPDLEILEIGDLAEDRFRGIFKMSYTGDAFLTLKTRVQANPLNTYLFTRPSFASPLPLAAATPLTIPLQITLSDFKLSGFVILVFSKQKGITVVFRNDPLESLKVSSTFDSIPFVRDFLQKEIEGQLRILFMDELPAIIHRLSLRLWVPEYRMGEEAQNRADDNAATEGPGQDPLASPPQDPVDAQGNALNDSDIASLSLDSSVETHSLFSQKNLLRLATLTDSQRTLSLFTPSIQEVVYRAWTSPSDQGDGNGSVVSPLSPVLSRTQSHVGSMSSFQDNASMVSAHSRSSASTHAFSSYGLSLGAGRHSKAHSRKRKKRVVDLRRPKVSDESASVSDESAFTETTSAPSVCSAPLPVVSEQPDDPVTPPLSPDSDLQLPTIPERHRTSLSRPAPRRNIAAEMLREPGESSSAPTRHGDVDATPRATVRPHGASRRNSQKQETETSRQLPSTILPFTEEKPGTGAVDQALVERLAGEIARRMRDEKLMPNSSCSPFWGRANHEDSPPPAYGQ</sequence>
<dbReference type="GO" id="GO:0007005">
    <property type="term" value="P:mitochondrion organization"/>
    <property type="evidence" value="ECO:0007669"/>
    <property type="project" value="InterPro"/>
</dbReference>
<comment type="similarity">
    <text evidence="10">Belongs to the MDM34 family.</text>
</comment>
<feature type="domain" description="SMP-LTD" evidence="12">
    <location>
        <begin position="1"/>
        <end position="195"/>
    </location>
</feature>
<dbReference type="PANTHER" id="PTHR28185:SF1">
    <property type="entry name" value="MITOCHONDRIAL DISTRIBUTION AND MORPHOLOGY PROTEIN 34"/>
    <property type="match status" value="1"/>
</dbReference>
<dbReference type="PANTHER" id="PTHR28185">
    <property type="entry name" value="MITOCHONDRIAL DISTRIBUTION AND MORPHOLOGY PROTEIN 34"/>
    <property type="match status" value="1"/>
</dbReference>
<feature type="region of interest" description="Disordered" evidence="11">
    <location>
        <begin position="355"/>
        <end position="518"/>
    </location>
</feature>
<dbReference type="CDD" id="cd21673">
    <property type="entry name" value="SMP_Mdm34"/>
    <property type="match status" value="1"/>
</dbReference>
<keyword evidence="4 10" id="KW-0812">Transmembrane</keyword>
<evidence type="ECO:0000256" key="7">
    <source>
        <dbReference type="ARBA" id="ARBA00023121"/>
    </source>
</evidence>
<comment type="subunit">
    <text evidence="10">Component of the ER-mitochondria encounter structure (ERMES) or MDM complex, composed of MMM1, MDM10, MDM12 and MDM34.</text>
</comment>
<comment type="subcellular location">
    <subcellularLocation>
        <location evidence="1">Membrane</location>
    </subcellularLocation>
    <subcellularLocation>
        <location evidence="10">Mitochondrion outer membrane</location>
        <topology evidence="10">Multi-pass membrane protein</topology>
    </subcellularLocation>
    <text evidence="10">The ERMES/MDM complex localizes to a few discrete foci (around 10 per single cell), that represent mitochondria-endoplasmic reticulum junctions. These foci are often found next to mtDNA nucleoids.</text>
</comment>
<dbReference type="Pfam" id="PF26545">
    <property type="entry name" value="Mdm34_N"/>
    <property type="match status" value="1"/>
</dbReference>
<keyword evidence="3 10" id="KW-1134">Transmembrane beta strand</keyword>
<evidence type="ECO:0000259" key="12">
    <source>
        <dbReference type="PROSITE" id="PS51847"/>
    </source>
</evidence>
<gene>
    <name evidence="10" type="primary">MDM34</name>
    <name evidence="13" type="ORF">P170DRAFT_432402</name>
</gene>
<dbReference type="GO" id="GO:0008289">
    <property type="term" value="F:lipid binding"/>
    <property type="evidence" value="ECO:0007669"/>
    <property type="project" value="UniProtKB-KW"/>
</dbReference>
<dbReference type="HAMAP" id="MF_03105">
    <property type="entry name" value="Mdm34"/>
    <property type="match status" value="1"/>
</dbReference>
<keyword evidence="9 10" id="KW-0472">Membrane</keyword>
<comment type="caution">
    <text evidence="13">The sequence shown here is derived from an EMBL/GenBank/DDBJ whole genome shotgun (WGS) entry which is preliminary data.</text>
</comment>
<keyword evidence="8 10" id="KW-0496">Mitochondrion</keyword>
<dbReference type="GO" id="GO:1990456">
    <property type="term" value="P:mitochondrion-endoplasmic reticulum membrane tethering"/>
    <property type="evidence" value="ECO:0007669"/>
    <property type="project" value="TreeGrafter"/>
</dbReference>
<dbReference type="InterPro" id="IPR058825">
    <property type="entry name" value="MDM34_N"/>
</dbReference>